<dbReference type="PANTHER" id="PTHR42827">
    <property type="entry name" value="IRON-SULFUR CLUSTER-BINDING PROTEIN-RELATED"/>
    <property type="match status" value="1"/>
</dbReference>
<evidence type="ECO:0000256" key="2">
    <source>
        <dbReference type="ARBA" id="ARBA00023004"/>
    </source>
</evidence>
<keyword evidence="1" id="KW-0479">Metal-binding</keyword>
<dbReference type="AlphaFoldDB" id="A0A1S6M1N4"/>
<dbReference type="PROSITE" id="PS00198">
    <property type="entry name" value="4FE4S_FER_1"/>
    <property type="match status" value="1"/>
</dbReference>
<name>A0A1S6M1N4_9CYAN</name>
<dbReference type="PANTHER" id="PTHR42827:SF1">
    <property type="entry name" value="IRON-SULFUR CLUSTER-BINDING PROTEIN"/>
    <property type="match status" value="1"/>
</dbReference>
<dbReference type="InterPro" id="IPR017896">
    <property type="entry name" value="4Fe4S_Fe-S-bd"/>
</dbReference>
<feature type="domain" description="4Fe-4S ferredoxin-type" evidence="4">
    <location>
        <begin position="65"/>
        <end position="94"/>
    </location>
</feature>
<sequence length="195" mass="21716">MRREGFAACPGLALGGLTDYVYLAEKAGLGAIGYHGLLISPLGGARLRINTIYTNITNLPLESENEHLWIRDYCSICKKCISKCPPQAIFNEPQPLGDGGMQCIDHNACRGYFQANFGCAICLAVCPFSKAGYDKIKATFTRFSDAKNLKHKILGIRGRTPHVRLHCNWSRTWRSGLYERINRARSARGCLFRTS</sequence>
<evidence type="ECO:0000256" key="3">
    <source>
        <dbReference type="ARBA" id="ARBA00023014"/>
    </source>
</evidence>
<reference evidence="5" key="1">
    <citation type="journal article" date="2017" name="Nat. Chem. Biol.">
        <title>Metagenomic discovery of polybrominated diphenyl ether biosynthesis by marine sponges.</title>
        <authorList>
            <person name="Agarwal V."/>
            <person name="Blanton J.M."/>
            <person name="Podell S."/>
            <person name="Taton A."/>
            <person name="Schorn M.A."/>
            <person name="Busch J."/>
            <person name="Lin Z."/>
            <person name="Schmidt E.W."/>
            <person name="Jensen P.R."/>
            <person name="Paul V.J."/>
            <person name="Biggs J.S."/>
            <person name="Golden J.W."/>
            <person name="Allen E.E."/>
            <person name="Moore B.S."/>
        </authorList>
    </citation>
    <scope>NUCLEOTIDE SEQUENCE</scope>
    <source>
        <strain evidence="5">GUM034</strain>
    </source>
</reference>
<dbReference type="InterPro" id="IPR017900">
    <property type="entry name" value="4Fe4S_Fe_S_CS"/>
</dbReference>
<evidence type="ECO:0000259" key="4">
    <source>
        <dbReference type="PROSITE" id="PS51379"/>
    </source>
</evidence>
<dbReference type="GO" id="GO:0051536">
    <property type="term" value="F:iron-sulfur cluster binding"/>
    <property type="evidence" value="ECO:0007669"/>
    <property type="project" value="UniProtKB-KW"/>
</dbReference>
<evidence type="ECO:0000313" key="5">
    <source>
        <dbReference type="EMBL" id="AQU14199.1"/>
    </source>
</evidence>
<dbReference type="Gene3D" id="3.30.70.20">
    <property type="match status" value="1"/>
</dbReference>
<keyword evidence="2" id="KW-0408">Iron</keyword>
<dbReference type="EMBL" id="KX588878">
    <property type="protein sequence ID" value="AQU14199.1"/>
    <property type="molecule type" value="Genomic_DNA"/>
</dbReference>
<accession>A0A1S6M1N4</accession>
<dbReference type="PROSITE" id="PS51379">
    <property type="entry name" value="4FE4S_FER_2"/>
    <property type="match status" value="1"/>
</dbReference>
<dbReference type="SUPFAM" id="SSF54862">
    <property type="entry name" value="4Fe-4S ferredoxins"/>
    <property type="match status" value="1"/>
</dbReference>
<protein>
    <submittedName>
        <fullName evidence="5">Truncated iron-sulfur cluster enzyme family protein</fullName>
    </submittedName>
</protein>
<evidence type="ECO:0000256" key="1">
    <source>
        <dbReference type="ARBA" id="ARBA00022723"/>
    </source>
</evidence>
<proteinExistence type="predicted"/>
<organism evidence="5">
    <name type="scientific">Hormoscilla spongeliae GUM034</name>
    <dbReference type="NCBI Taxonomy" id="1962684"/>
    <lineage>
        <taxon>Bacteria</taxon>
        <taxon>Bacillati</taxon>
        <taxon>Cyanobacteriota</taxon>
        <taxon>Cyanophyceae</taxon>
        <taxon>Gomontiellales</taxon>
        <taxon>Gomontiellaceae</taxon>
        <taxon>Hormoscilla</taxon>
    </lineage>
</organism>
<keyword evidence="3" id="KW-0411">Iron-sulfur</keyword>
<dbReference type="GO" id="GO:0046872">
    <property type="term" value="F:metal ion binding"/>
    <property type="evidence" value="ECO:0007669"/>
    <property type="project" value="UniProtKB-KW"/>
</dbReference>